<dbReference type="EMBL" id="CSAE01000886">
    <property type="protein sequence ID" value="COX04431.1"/>
    <property type="molecule type" value="Genomic_DNA"/>
</dbReference>
<gene>
    <name evidence="2" type="ORF">ERS007703_04670</name>
    <name evidence="1" type="ORF">ERS007720_00567</name>
</gene>
<accession>A0A0U0SU02</accession>
<evidence type="ECO:0000313" key="3">
    <source>
        <dbReference type="Proteomes" id="UP000038802"/>
    </source>
</evidence>
<evidence type="ECO:0000313" key="2">
    <source>
        <dbReference type="EMBL" id="COX04431.1"/>
    </source>
</evidence>
<dbReference type="EMBL" id="CSAJ01000043">
    <property type="protein sequence ID" value="COV61191.1"/>
    <property type="molecule type" value="Genomic_DNA"/>
</dbReference>
<dbReference type="GO" id="GO:0016740">
    <property type="term" value="F:transferase activity"/>
    <property type="evidence" value="ECO:0007669"/>
    <property type="project" value="UniProtKB-KW"/>
</dbReference>
<sequence>MLLEDIFTDRRAATLAEAVRAATTSPMSCW</sequence>
<reference evidence="2" key="1">
    <citation type="submission" date="2015-03" db="EMBL/GenBank/DDBJ databases">
        <authorList>
            <person name="Murphy D."/>
        </authorList>
    </citation>
    <scope>NUCLEOTIDE SEQUENCE [LARGE SCALE GENOMIC DNA]</scope>
    <source>
        <strain evidence="2">K00500041</strain>
    </source>
</reference>
<dbReference type="AlphaFoldDB" id="A0A0U0SU02"/>
<protein>
    <submittedName>
        <fullName evidence="2">4-alpha-glucanotransferase malQ</fullName>
    </submittedName>
</protein>
<proteinExistence type="predicted"/>
<evidence type="ECO:0000313" key="1">
    <source>
        <dbReference type="EMBL" id="COV61191.1"/>
    </source>
</evidence>
<keyword evidence="2" id="KW-0808">Transferase</keyword>
<reference evidence="3 4" key="2">
    <citation type="submission" date="2015-03" db="EMBL/GenBank/DDBJ databases">
        <authorList>
            <consortium name="Pathogen Informatics"/>
        </authorList>
    </citation>
    <scope>NUCLEOTIDE SEQUENCE [LARGE SCALE GENOMIC DNA]</scope>
    <source>
        <strain evidence="3">K00500041</strain>
        <strain evidence="1 4">M09401471</strain>
    </source>
</reference>
<dbReference type="Proteomes" id="UP000038802">
    <property type="component" value="Unassembled WGS sequence"/>
</dbReference>
<dbReference type="STRING" id="115862.BBG46_09395"/>
<evidence type="ECO:0000313" key="4">
    <source>
        <dbReference type="Proteomes" id="UP000044938"/>
    </source>
</evidence>
<name>A0A0U0SU02_MYCTX</name>
<dbReference type="Proteomes" id="UP000044938">
    <property type="component" value="Unassembled WGS sequence"/>
</dbReference>
<organism evidence="2 3">
    <name type="scientific">Mycobacterium tuberculosis</name>
    <dbReference type="NCBI Taxonomy" id="1773"/>
    <lineage>
        <taxon>Bacteria</taxon>
        <taxon>Bacillati</taxon>
        <taxon>Actinomycetota</taxon>
        <taxon>Actinomycetes</taxon>
        <taxon>Mycobacteriales</taxon>
        <taxon>Mycobacteriaceae</taxon>
        <taxon>Mycobacterium</taxon>
        <taxon>Mycobacterium tuberculosis complex</taxon>
    </lineage>
</organism>